<evidence type="ECO:0000256" key="8">
    <source>
        <dbReference type="ARBA" id="ARBA00023128"/>
    </source>
</evidence>
<keyword evidence="4 11" id="KW-0808">Transferase</keyword>
<dbReference type="Proteomes" id="UP001217089">
    <property type="component" value="Unassembled WGS sequence"/>
</dbReference>
<comment type="subcellular location">
    <subcellularLocation>
        <location evidence="1">Mitochondrion</location>
    </subcellularLocation>
</comment>
<evidence type="ECO:0000256" key="4">
    <source>
        <dbReference type="ARBA" id="ARBA00022679"/>
    </source>
</evidence>
<evidence type="ECO:0000256" key="1">
    <source>
        <dbReference type="ARBA" id="ARBA00004173"/>
    </source>
</evidence>
<reference evidence="13 14" key="1">
    <citation type="submission" date="2022-12" db="EMBL/GenBank/DDBJ databases">
        <title>Chromosome-level genome of Tegillarca granosa.</title>
        <authorList>
            <person name="Kim J."/>
        </authorList>
    </citation>
    <scope>NUCLEOTIDE SEQUENCE [LARGE SCALE GENOMIC DNA]</scope>
    <source>
        <strain evidence="13">Teg-2019</strain>
        <tissue evidence="13">Adductor muscle</tissue>
    </source>
</reference>
<evidence type="ECO:0000256" key="2">
    <source>
        <dbReference type="ARBA" id="ARBA00022552"/>
    </source>
</evidence>
<keyword evidence="5 11" id="KW-0949">S-adenosyl-L-methionine</keyword>
<keyword evidence="8" id="KW-0496">Mitochondrion</keyword>
<comment type="catalytic activity">
    <reaction evidence="10">
        <text>a cytidine in rRNA + S-adenosyl-L-methionine = a 5-methylcytidine in rRNA + S-adenosyl-L-homocysteine + H(+)</text>
        <dbReference type="Rhea" id="RHEA:61484"/>
        <dbReference type="Rhea" id="RHEA-COMP:15836"/>
        <dbReference type="Rhea" id="RHEA-COMP:15837"/>
        <dbReference type="ChEBI" id="CHEBI:15378"/>
        <dbReference type="ChEBI" id="CHEBI:57856"/>
        <dbReference type="ChEBI" id="CHEBI:59789"/>
        <dbReference type="ChEBI" id="CHEBI:74483"/>
        <dbReference type="ChEBI" id="CHEBI:82748"/>
    </reaction>
</comment>
<keyword evidence="14" id="KW-1185">Reference proteome</keyword>
<keyword evidence="2" id="KW-0698">rRNA processing</keyword>
<organism evidence="13 14">
    <name type="scientific">Tegillarca granosa</name>
    <name type="common">Malaysian cockle</name>
    <name type="synonym">Anadara granosa</name>
    <dbReference type="NCBI Taxonomy" id="220873"/>
    <lineage>
        <taxon>Eukaryota</taxon>
        <taxon>Metazoa</taxon>
        <taxon>Spiralia</taxon>
        <taxon>Lophotrochozoa</taxon>
        <taxon>Mollusca</taxon>
        <taxon>Bivalvia</taxon>
        <taxon>Autobranchia</taxon>
        <taxon>Pteriomorphia</taxon>
        <taxon>Arcoida</taxon>
        <taxon>Arcoidea</taxon>
        <taxon>Arcidae</taxon>
        <taxon>Tegillarca</taxon>
    </lineage>
</organism>
<comment type="similarity">
    <text evidence="11">Belongs to the class I-like SAM-binding methyltransferase superfamily. RsmB/NOP family.</text>
</comment>
<dbReference type="PROSITE" id="PS51686">
    <property type="entry name" value="SAM_MT_RSMB_NOP"/>
    <property type="match status" value="1"/>
</dbReference>
<comment type="caution">
    <text evidence="11">Lacks conserved residue(s) required for the propagation of feature annotation.</text>
</comment>
<keyword evidence="6 11" id="KW-0694">RNA-binding</keyword>
<dbReference type="PRINTS" id="PR02008">
    <property type="entry name" value="RCMTFAMILY"/>
</dbReference>
<feature type="domain" description="SAM-dependent MTase RsmB/NOP-type" evidence="12">
    <location>
        <begin position="1"/>
        <end position="140"/>
    </location>
</feature>
<dbReference type="InterPro" id="IPR023267">
    <property type="entry name" value="RCMT"/>
</dbReference>
<feature type="active site" description="Nucleophile" evidence="11">
    <location>
        <position position="72"/>
    </location>
</feature>
<name>A0ABQ9FEJ0_TEGGR</name>
<dbReference type="Gene3D" id="3.40.50.150">
    <property type="entry name" value="Vaccinia Virus protein VP39"/>
    <property type="match status" value="1"/>
</dbReference>
<accession>A0ABQ9FEJ0</accession>
<evidence type="ECO:0000256" key="7">
    <source>
        <dbReference type="ARBA" id="ARBA00022946"/>
    </source>
</evidence>
<evidence type="ECO:0000256" key="5">
    <source>
        <dbReference type="ARBA" id="ARBA00022691"/>
    </source>
</evidence>
<evidence type="ECO:0000256" key="10">
    <source>
        <dbReference type="ARBA" id="ARBA00049302"/>
    </source>
</evidence>
<gene>
    <name evidence="13" type="ORF">KUTeg_007892</name>
</gene>
<evidence type="ECO:0000313" key="14">
    <source>
        <dbReference type="Proteomes" id="UP001217089"/>
    </source>
</evidence>
<evidence type="ECO:0000256" key="11">
    <source>
        <dbReference type="PROSITE-ProRule" id="PRU01023"/>
    </source>
</evidence>
<sequence length="140" mass="15888">MKFRGGDDGRHHKVLVDVPCNTDRHVLMEEDNNLFKPGRSEERLALPTLQKELLIAGIQSCSPGGNVVYSTCTLSPAQNDGVIQSALEQIWMETEINVVVEDITYITDIFKDTFRFYDKCRYGQLVLPTLQANFGPMYFL</sequence>
<dbReference type="InterPro" id="IPR029063">
    <property type="entry name" value="SAM-dependent_MTases_sf"/>
</dbReference>
<evidence type="ECO:0000259" key="12">
    <source>
        <dbReference type="PROSITE" id="PS51686"/>
    </source>
</evidence>
<dbReference type="PANTHER" id="PTHR22808:SF3">
    <property type="entry name" value="5-METHYLCYTOSINE RRNA METHYLTRANSFERASE NSUN4"/>
    <property type="match status" value="1"/>
</dbReference>
<dbReference type="Pfam" id="PF01189">
    <property type="entry name" value="Methyltr_RsmB-F"/>
    <property type="match status" value="1"/>
</dbReference>
<evidence type="ECO:0000256" key="6">
    <source>
        <dbReference type="ARBA" id="ARBA00022884"/>
    </source>
</evidence>
<comment type="caution">
    <text evidence="13">The sequence shown here is derived from an EMBL/GenBank/DDBJ whole genome shotgun (WGS) entry which is preliminary data.</text>
</comment>
<evidence type="ECO:0000256" key="3">
    <source>
        <dbReference type="ARBA" id="ARBA00022603"/>
    </source>
</evidence>
<feature type="binding site" evidence="11">
    <location>
        <position position="17"/>
    </location>
    <ligand>
        <name>S-adenosyl-L-methionine</name>
        <dbReference type="ChEBI" id="CHEBI:59789"/>
    </ligand>
</feature>
<dbReference type="PANTHER" id="PTHR22808">
    <property type="entry name" value="NCL1 YEAST -RELATED NOL1/NOP2/FMU SUN DOMAIN-CONTAINING"/>
    <property type="match status" value="1"/>
</dbReference>
<protein>
    <recommendedName>
        <fullName evidence="9">NOL1/NOP2/Sun domain family member 4</fullName>
    </recommendedName>
</protein>
<keyword evidence="7" id="KW-0809">Transit peptide</keyword>
<dbReference type="InterPro" id="IPR001678">
    <property type="entry name" value="MeTrfase_RsmB-F_NOP2_dom"/>
</dbReference>
<dbReference type="InterPro" id="IPR049560">
    <property type="entry name" value="MeTrfase_RsmB-F_NOP2_cat"/>
</dbReference>
<dbReference type="SUPFAM" id="SSF53335">
    <property type="entry name" value="S-adenosyl-L-methionine-dependent methyltransferases"/>
    <property type="match status" value="1"/>
</dbReference>
<dbReference type="EMBL" id="JARBDR010000337">
    <property type="protein sequence ID" value="KAJ8315742.1"/>
    <property type="molecule type" value="Genomic_DNA"/>
</dbReference>
<evidence type="ECO:0000256" key="9">
    <source>
        <dbReference type="ARBA" id="ARBA00042050"/>
    </source>
</evidence>
<keyword evidence="3 11" id="KW-0489">Methyltransferase</keyword>
<proteinExistence type="inferred from homology"/>
<evidence type="ECO:0000313" key="13">
    <source>
        <dbReference type="EMBL" id="KAJ8315742.1"/>
    </source>
</evidence>